<evidence type="ECO:0000256" key="5">
    <source>
        <dbReference type="ARBA" id="ARBA00023163"/>
    </source>
</evidence>
<dbReference type="SUPFAM" id="SSF88659">
    <property type="entry name" value="Sigma3 and sigma4 domains of RNA polymerase sigma factors"/>
    <property type="match status" value="1"/>
</dbReference>
<keyword evidence="4" id="KW-0238">DNA-binding</keyword>
<dbReference type="Proteomes" id="UP000655044">
    <property type="component" value="Unassembled WGS sequence"/>
</dbReference>
<dbReference type="GO" id="GO:0003677">
    <property type="term" value="F:DNA binding"/>
    <property type="evidence" value="ECO:0007669"/>
    <property type="project" value="UniProtKB-KW"/>
</dbReference>
<evidence type="ECO:0000256" key="2">
    <source>
        <dbReference type="ARBA" id="ARBA00023015"/>
    </source>
</evidence>
<proteinExistence type="inferred from homology"/>
<comment type="similarity">
    <text evidence="1">Belongs to the sigma-70 factor family. ECF subfamily.</text>
</comment>
<comment type="caution">
    <text evidence="9">The sequence shown here is derived from an EMBL/GenBank/DDBJ whole genome shotgun (WGS) entry which is preliminary data.</text>
</comment>
<feature type="compositionally biased region" description="Polar residues" evidence="6">
    <location>
        <begin position="487"/>
        <end position="503"/>
    </location>
</feature>
<reference evidence="9" key="1">
    <citation type="submission" date="2021-01" db="EMBL/GenBank/DDBJ databases">
        <title>Whole genome shotgun sequence of Planobispora rosea NBRC 15558.</title>
        <authorList>
            <person name="Komaki H."/>
            <person name="Tamura T."/>
        </authorList>
    </citation>
    <scope>NUCLEOTIDE SEQUENCE</scope>
    <source>
        <strain evidence="9">NBRC 15558</strain>
    </source>
</reference>
<feature type="region of interest" description="Disordered" evidence="6">
    <location>
        <begin position="333"/>
        <end position="432"/>
    </location>
</feature>
<keyword evidence="3" id="KW-0731">Sigma factor</keyword>
<dbReference type="SUPFAM" id="SSF88946">
    <property type="entry name" value="Sigma2 domain of RNA polymerase sigma factors"/>
    <property type="match status" value="1"/>
</dbReference>
<dbReference type="EMBL" id="BOOI01000038">
    <property type="protein sequence ID" value="GIH85743.1"/>
    <property type="molecule type" value="Genomic_DNA"/>
</dbReference>
<evidence type="ECO:0000256" key="1">
    <source>
        <dbReference type="ARBA" id="ARBA00010641"/>
    </source>
</evidence>
<evidence type="ECO:0000256" key="3">
    <source>
        <dbReference type="ARBA" id="ARBA00023082"/>
    </source>
</evidence>
<feature type="region of interest" description="Disordered" evidence="6">
    <location>
        <begin position="485"/>
        <end position="539"/>
    </location>
</feature>
<evidence type="ECO:0000256" key="7">
    <source>
        <dbReference type="SAM" id="Phobius"/>
    </source>
</evidence>
<evidence type="ECO:0000259" key="8">
    <source>
        <dbReference type="Pfam" id="PF08281"/>
    </source>
</evidence>
<keyword evidence="7" id="KW-0812">Transmembrane</keyword>
<sequence>MPVWPTVGRADDQRLAQALRRADTQAPASLFDAYAERLNDYACSLLSDRDGAAEAVHDALVTAQGCAHRLGDPSHLRAWLYALVRFQCAVRASGRPPGGQGTTPLPVADGHDDPREREMAALVQEALAELGGQEREILELALRHGLSTGEIGALLGLTSRQVTARLDRARTHLENTAAAVVLARVGRAHCPDLSAMVDSWEGPLPPVLRRRLSGHIARCEVCTEQRDRHVSAGRLLDLVPVVFPPLSLRRRVIETCVNPELDGTRTAIVEASDRFGRDGFPAVPELRTAPSATSRASARRRRQGKRSAPVAVAAACVLAATAGVILVTGQDLGSGPARRAEAAPGSEPGVVTFEPEPGTPAPDTVSPAESPEPDPTPPPEPTESGTPASVSDPARTPVTAGGRRPSTQRPRSTRTPAPRLPAGRLTVSCPPDIDQGAGQIRLTARDAAVTWSATASGALLIHPQRGRLRAGAGGVIWVTVADPSEAGSGTVSFRSPAGGSTCSFAWEAPEPPESEPPTDPPPTPTESPSADTESDTVTP</sequence>
<dbReference type="GO" id="GO:0006352">
    <property type="term" value="P:DNA-templated transcription initiation"/>
    <property type="evidence" value="ECO:0007669"/>
    <property type="project" value="InterPro"/>
</dbReference>
<organism evidence="9 10">
    <name type="scientific">Planobispora rosea</name>
    <dbReference type="NCBI Taxonomy" id="35762"/>
    <lineage>
        <taxon>Bacteria</taxon>
        <taxon>Bacillati</taxon>
        <taxon>Actinomycetota</taxon>
        <taxon>Actinomycetes</taxon>
        <taxon>Streptosporangiales</taxon>
        <taxon>Streptosporangiaceae</taxon>
        <taxon>Planobispora</taxon>
    </lineage>
</organism>
<dbReference type="PANTHER" id="PTHR43133">
    <property type="entry name" value="RNA POLYMERASE ECF-TYPE SIGMA FACTO"/>
    <property type="match status" value="1"/>
</dbReference>
<keyword evidence="2" id="KW-0805">Transcription regulation</keyword>
<feature type="compositionally biased region" description="Low complexity" evidence="6">
    <location>
        <begin position="287"/>
        <end position="296"/>
    </location>
</feature>
<name>A0A8J3WE15_PLARO</name>
<dbReference type="Pfam" id="PF08281">
    <property type="entry name" value="Sigma70_r4_2"/>
    <property type="match status" value="1"/>
</dbReference>
<accession>A0A8J3WE15</accession>
<protein>
    <recommendedName>
        <fullName evidence="8">RNA polymerase sigma factor 70 region 4 type 2 domain-containing protein</fullName>
    </recommendedName>
</protein>
<dbReference type="AlphaFoldDB" id="A0A8J3WE15"/>
<keyword evidence="7" id="KW-0472">Membrane</keyword>
<evidence type="ECO:0000313" key="9">
    <source>
        <dbReference type="EMBL" id="GIH85743.1"/>
    </source>
</evidence>
<keyword evidence="5" id="KW-0804">Transcription</keyword>
<dbReference type="InterPro" id="IPR013249">
    <property type="entry name" value="RNA_pol_sigma70_r4_t2"/>
</dbReference>
<dbReference type="RefSeq" id="WP_189242724.1">
    <property type="nucleotide sequence ID" value="NZ_BMQP01000020.1"/>
</dbReference>
<evidence type="ECO:0000256" key="6">
    <source>
        <dbReference type="SAM" id="MobiDB-lite"/>
    </source>
</evidence>
<dbReference type="PANTHER" id="PTHR43133:SF8">
    <property type="entry name" value="RNA POLYMERASE SIGMA FACTOR HI_1459-RELATED"/>
    <property type="match status" value="1"/>
</dbReference>
<feature type="compositionally biased region" description="Pro residues" evidence="6">
    <location>
        <begin position="509"/>
        <end position="525"/>
    </location>
</feature>
<dbReference type="GO" id="GO:0016987">
    <property type="term" value="F:sigma factor activity"/>
    <property type="evidence" value="ECO:0007669"/>
    <property type="project" value="UniProtKB-KW"/>
</dbReference>
<dbReference type="InterPro" id="IPR013324">
    <property type="entry name" value="RNA_pol_sigma_r3/r4-like"/>
</dbReference>
<feature type="region of interest" description="Disordered" evidence="6">
    <location>
        <begin position="279"/>
        <end position="307"/>
    </location>
</feature>
<feature type="transmembrane region" description="Helical" evidence="7">
    <location>
        <begin position="308"/>
        <end position="329"/>
    </location>
</feature>
<feature type="compositionally biased region" description="Low complexity" evidence="6">
    <location>
        <begin position="403"/>
        <end position="422"/>
    </location>
</feature>
<gene>
    <name evidence="9" type="ORF">Pro02_41510</name>
</gene>
<dbReference type="InterPro" id="IPR013325">
    <property type="entry name" value="RNA_pol_sigma_r2"/>
</dbReference>
<feature type="domain" description="RNA polymerase sigma factor 70 region 4 type 2" evidence="8">
    <location>
        <begin position="122"/>
        <end position="173"/>
    </location>
</feature>
<dbReference type="InterPro" id="IPR036388">
    <property type="entry name" value="WH-like_DNA-bd_sf"/>
</dbReference>
<keyword evidence="7" id="KW-1133">Transmembrane helix</keyword>
<dbReference type="Gene3D" id="1.10.10.10">
    <property type="entry name" value="Winged helix-like DNA-binding domain superfamily/Winged helix DNA-binding domain"/>
    <property type="match status" value="1"/>
</dbReference>
<evidence type="ECO:0000313" key="10">
    <source>
        <dbReference type="Proteomes" id="UP000655044"/>
    </source>
</evidence>
<keyword evidence="10" id="KW-1185">Reference proteome</keyword>
<dbReference type="CDD" id="cd06171">
    <property type="entry name" value="Sigma70_r4"/>
    <property type="match status" value="1"/>
</dbReference>
<dbReference type="Gene3D" id="1.10.1740.10">
    <property type="match status" value="1"/>
</dbReference>
<dbReference type="InterPro" id="IPR039425">
    <property type="entry name" value="RNA_pol_sigma-70-like"/>
</dbReference>
<evidence type="ECO:0000256" key="4">
    <source>
        <dbReference type="ARBA" id="ARBA00023125"/>
    </source>
</evidence>